<dbReference type="Gene3D" id="1.10.3210.10">
    <property type="entry name" value="Hypothetical protein af1432"/>
    <property type="match status" value="1"/>
</dbReference>
<dbReference type="Proteomes" id="UP001216674">
    <property type="component" value="Unassembled WGS sequence"/>
</dbReference>
<dbReference type="EMBL" id="JARJLM010000559">
    <property type="protein sequence ID" value="MDF3838094.1"/>
    <property type="molecule type" value="Genomic_DNA"/>
</dbReference>
<accession>A0ABT6AZP2</accession>
<sequence>MTTSWFQRLLVDDVTESLRTGLTDEAKREVAAFMEACRAVPDVAEKATLDAWYESGEGQAVLLHLFQRLWAQMADIARWAMPAHDSRHAMYKVPATSIEYIQAERVRGYERVGVFGALLHDHGRWAEERIFGGPWCGGLHARLSFLLAREVMEDLPIPPLLRDQVLRAVAQHTKGATSADPMVTKLTVSPDREQLYGPEIILRLMHQVPKETGELAAILRSAHSRSSVLDRLMHFWANVLPGPLFSRQGHVDELRHILGTFILMSQDREASRAQFASVARAKLPPGFRFDRAWACADALRPHTEISVQEALRTFLAAPNRAAGAGYMAAALAKAKTVEPHQTTRVAGALEWARAQRVRQDLRQEQALRDARDWFREDALLLTITDRLLEGWWRPEMATA</sequence>
<organism evidence="1 2">
    <name type="scientific">Cupriavidus basilensis</name>
    <dbReference type="NCBI Taxonomy" id="68895"/>
    <lineage>
        <taxon>Bacteria</taxon>
        <taxon>Pseudomonadati</taxon>
        <taxon>Pseudomonadota</taxon>
        <taxon>Betaproteobacteria</taxon>
        <taxon>Burkholderiales</taxon>
        <taxon>Burkholderiaceae</taxon>
        <taxon>Cupriavidus</taxon>
    </lineage>
</organism>
<keyword evidence="2" id="KW-1185">Reference proteome</keyword>
<evidence type="ECO:0000313" key="2">
    <source>
        <dbReference type="Proteomes" id="UP001216674"/>
    </source>
</evidence>
<protein>
    <submittedName>
        <fullName evidence="1">Uncharacterized protein</fullName>
    </submittedName>
</protein>
<reference evidence="1 2" key="1">
    <citation type="submission" date="2023-03" db="EMBL/GenBank/DDBJ databases">
        <title>Draft assemblies of triclosan tolerant bacteria isolated from returned activated sludge.</title>
        <authorList>
            <person name="Van Hamelsveld S."/>
        </authorList>
    </citation>
    <scope>NUCLEOTIDE SEQUENCE [LARGE SCALE GENOMIC DNA]</scope>
    <source>
        <strain evidence="1 2">GW210010_S58</strain>
    </source>
</reference>
<dbReference type="SUPFAM" id="SSF109604">
    <property type="entry name" value="HD-domain/PDEase-like"/>
    <property type="match status" value="1"/>
</dbReference>
<dbReference type="RefSeq" id="WP_276268125.1">
    <property type="nucleotide sequence ID" value="NZ_JARJLM010000559.1"/>
</dbReference>
<comment type="caution">
    <text evidence="1">The sequence shown here is derived from an EMBL/GenBank/DDBJ whole genome shotgun (WGS) entry which is preliminary data.</text>
</comment>
<proteinExistence type="predicted"/>
<name>A0ABT6AZP2_9BURK</name>
<evidence type="ECO:0000313" key="1">
    <source>
        <dbReference type="EMBL" id="MDF3838094.1"/>
    </source>
</evidence>
<gene>
    <name evidence="1" type="ORF">P3W85_34940</name>
</gene>